<proteinExistence type="predicted"/>
<dbReference type="InterPro" id="IPR043133">
    <property type="entry name" value="GTP-CH-I_C/QueF"/>
</dbReference>
<feature type="domain" description="GTP cyclohydrolase I" evidence="1">
    <location>
        <begin position="1"/>
        <end position="71"/>
    </location>
</feature>
<dbReference type="SUPFAM" id="SSF55620">
    <property type="entry name" value="Tetrahydrobiopterin biosynthesis enzymes-like"/>
    <property type="match status" value="1"/>
</dbReference>
<dbReference type="Gene3D" id="3.30.1130.10">
    <property type="match status" value="1"/>
</dbReference>
<keyword evidence="2" id="KW-0378">Hydrolase</keyword>
<protein>
    <submittedName>
        <fullName evidence="2">GTP cyclohydrolase I</fullName>
    </submittedName>
</protein>
<accession>K1T2F9</accession>
<name>K1T2F9_9ZZZZ</name>
<gene>
    <name evidence="2" type="ORF">OBE_07155</name>
</gene>
<reference evidence="2" key="1">
    <citation type="journal article" date="2013" name="Environ. Microbiol.">
        <title>Microbiota from the distal guts of lean and obese adolescents exhibit partial functional redundancy besides clear differences in community structure.</title>
        <authorList>
            <person name="Ferrer M."/>
            <person name="Ruiz A."/>
            <person name="Lanza F."/>
            <person name="Haange S.B."/>
            <person name="Oberbach A."/>
            <person name="Till H."/>
            <person name="Bargiela R."/>
            <person name="Campoy C."/>
            <person name="Segura M.T."/>
            <person name="Richter M."/>
            <person name="von Bergen M."/>
            <person name="Seifert J."/>
            <person name="Suarez A."/>
        </authorList>
    </citation>
    <scope>NUCLEOTIDE SEQUENCE</scope>
</reference>
<evidence type="ECO:0000259" key="1">
    <source>
        <dbReference type="Pfam" id="PF01227"/>
    </source>
</evidence>
<dbReference type="GO" id="GO:0016787">
    <property type="term" value="F:hydrolase activity"/>
    <property type="evidence" value="ECO:0007669"/>
    <property type="project" value="UniProtKB-KW"/>
</dbReference>
<dbReference type="UniPathway" id="UPA00848">
    <property type="reaction ID" value="UER00151"/>
</dbReference>
<evidence type="ECO:0000313" key="2">
    <source>
        <dbReference type="EMBL" id="EKC64043.1"/>
    </source>
</evidence>
<sequence>MQLQERLARDIVQMLSEALNNEALGFAIVMKGQHLCKTMRGVRNDGKMSVAHFTGVFNLNSDLRKEFYKLIDLNSNG</sequence>
<dbReference type="AlphaFoldDB" id="K1T2F9"/>
<dbReference type="EMBL" id="AJWZ01004915">
    <property type="protein sequence ID" value="EKC64043.1"/>
    <property type="molecule type" value="Genomic_DNA"/>
</dbReference>
<comment type="caution">
    <text evidence="2">The sequence shown here is derived from an EMBL/GenBank/DDBJ whole genome shotgun (WGS) entry which is preliminary data.</text>
</comment>
<organism evidence="2">
    <name type="scientific">human gut metagenome</name>
    <dbReference type="NCBI Taxonomy" id="408170"/>
    <lineage>
        <taxon>unclassified sequences</taxon>
        <taxon>metagenomes</taxon>
        <taxon>organismal metagenomes</taxon>
    </lineage>
</organism>
<dbReference type="InterPro" id="IPR020602">
    <property type="entry name" value="GTP_CycHdrlase_I_dom"/>
</dbReference>
<dbReference type="Pfam" id="PF01227">
    <property type="entry name" value="GTP_cyclohydroI"/>
    <property type="match status" value="1"/>
</dbReference>